<dbReference type="InterPro" id="IPR001387">
    <property type="entry name" value="Cro/C1-type_HTH"/>
</dbReference>
<dbReference type="AlphaFoldDB" id="F3L098"/>
<dbReference type="STRING" id="2518989.IMCC3088_814"/>
<dbReference type="OrthoDB" id="5891495at2"/>
<dbReference type="SUPFAM" id="SSF47413">
    <property type="entry name" value="lambda repressor-like DNA-binding domains"/>
    <property type="match status" value="1"/>
</dbReference>
<evidence type="ECO:0000313" key="1">
    <source>
        <dbReference type="EMBL" id="EGG30208.1"/>
    </source>
</evidence>
<name>F3L098_9GAMM</name>
<protein>
    <submittedName>
        <fullName evidence="1">Uncharacterized protein</fullName>
    </submittedName>
</protein>
<dbReference type="Proteomes" id="UP000005615">
    <property type="component" value="Unassembled WGS sequence"/>
</dbReference>
<dbReference type="GO" id="GO:0003677">
    <property type="term" value="F:DNA binding"/>
    <property type="evidence" value="ECO:0007669"/>
    <property type="project" value="InterPro"/>
</dbReference>
<dbReference type="InterPro" id="IPR010982">
    <property type="entry name" value="Lambda_DNA-bd_dom_sf"/>
</dbReference>
<gene>
    <name evidence="1" type="ORF">IMCC3088_814</name>
</gene>
<organism evidence="1 2">
    <name type="scientific">Aequoribacter fuscus</name>
    <dbReference type="NCBI Taxonomy" id="2518989"/>
    <lineage>
        <taxon>Bacteria</taxon>
        <taxon>Pseudomonadati</taxon>
        <taxon>Pseudomonadota</taxon>
        <taxon>Gammaproteobacteria</taxon>
        <taxon>Cellvibrionales</taxon>
        <taxon>Halieaceae</taxon>
        <taxon>Aequoribacter</taxon>
    </lineage>
</organism>
<accession>F3L098</accession>
<dbReference type="Gene3D" id="1.10.260.40">
    <property type="entry name" value="lambda repressor-like DNA-binding domains"/>
    <property type="match status" value="1"/>
</dbReference>
<evidence type="ECO:0000313" key="2">
    <source>
        <dbReference type="Proteomes" id="UP000005615"/>
    </source>
</evidence>
<dbReference type="Pfam" id="PF01381">
    <property type="entry name" value="HTH_3"/>
    <property type="match status" value="1"/>
</dbReference>
<dbReference type="CDD" id="cd00093">
    <property type="entry name" value="HTH_XRE"/>
    <property type="match status" value="1"/>
</dbReference>
<proteinExistence type="predicted"/>
<reference evidence="1 2" key="1">
    <citation type="journal article" date="2011" name="J. Bacteriol.">
        <title>Genome sequence of strain IMCC3088, a proteorhodopsin-containing marine bacterium belonging to the OM60/NOR5 clade.</title>
        <authorList>
            <person name="Jang Y."/>
            <person name="Oh H.M."/>
            <person name="Kang I."/>
            <person name="Lee K."/>
            <person name="Yang S.J."/>
            <person name="Cho J.C."/>
        </authorList>
    </citation>
    <scope>NUCLEOTIDE SEQUENCE [LARGE SCALE GENOMIC DNA]</scope>
    <source>
        <strain evidence="1 2">IMCC3088</strain>
    </source>
</reference>
<comment type="caution">
    <text evidence="1">The sequence shown here is derived from an EMBL/GenBank/DDBJ whole genome shotgun (WGS) entry which is preliminary data.</text>
</comment>
<dbReference type="RefSeq" id="WP_009575111.1">
    <property type="nucleotide sequence ID" value="NZ_AEIG01000020.1"/>
</dbReference>
<dbReference type="PROSITE" id="PS50943">
    <property type="entry name" value="HTH_CROC1"/>
    <property type="match status" value="1"/>
</dbReference>
<dbReference type="EMBL" id="AEIG01000020">
    <property type="protein sequence ID" value="EGG30208.1"/>
    <property type="molecule type" value="Genomic_DNA"/>
</dbReference>
<keyword evidence="2" id="KW-1185">Reference proteome</keyword>
<sequence>MSNQENIIETLRTGDLIRHGRMSLGMTQAELASYLTQHNDIFNGVDTVTISRWEAGRVYPSTKRLIAFAKILYPQHTRTTLKYMIKDRPRGHQECKVSKVNAFHPHPYLVGEAHRALAITDDISRLTSGTRRCIDPYFMALSQQQEQAKTLRLVVLDPTTQEIFGHLLAYCGNLDTCSEAPSVIISSVYAGSDKIFEFLFSQFFRFAVQQDARSIHLICGDSQQRALAKRLGLTQSRTKAPQLIQSALADREGQIFEGDYFETLAHPDFIALFASDIAPYPQVEGDEASGQHDEQRDYVSSSA</sequence>